<evidence type="ECO:0000256" key="4">
    <source>
        <dbReference type="ARBA" id="ARBA00022723"/>
    </source>
</evidence>
<comment type="similarity">
    <text evidence="7">Belongs to the PINc/VapC protein family.</text>
</comment>
<name>E3EC73_PAEPS</name>
<dbReference type="GO" id="GO:0004518">
    <property type="term" value="F:nuclease activity"/>
    <property type="evidence" value="ECO:0007669"/>
    <property type="project" value="UniProtKB-KW"/>
</dbReference>
<evidence type="ECO:0000256" key="7">
    <source>
        <dbReference type="ARBA" id="ARBA00038093"/>
    </source>
</evidence>
<feature type="domain" description="PIN" evidence="8">
    <location>
        <begin position="12"/>
        <end position="133"/>
    </location>
</feature>
<dbReference type="PANTHER" id="PTHR33653">
    <property type="entry name" value="RIBONUCLEASE VAPC2"/>
    <property type="match status" value="1"/>
</dbReference>
<dbReference type="PATRIC" id="fig|886882.15.peg.220"/>
<accession>E3EC73</accession>
<dbReference type="AlphaFoldDB" id="E3EC73"/>
<dbReference type="HOGENOM" id="CLU_118482_0_0_9"/>
<dbReference type="InterPro" id="IPR050556">
    <property type="entry name" value="Type_II_TA_system_RNase"/>
</dbReference>
<dbReference type="Gene3D" id="3.40.50.1010">
    <property type="entry name" value="5'-nuclease"/>
    <property type="match status" value="1"/>
</dbReference>
<gene>
    <name evidence="9" type="primary">M1-367</name>
    <name evidence="9" type="ORF">PPSC2_01160</name>
</gene>
<evidence type="ECO:0000313" key="10">
    <source>
        <dbReference type="Proteomes" id="UP000006868"/>
    </source>
</evidence>
<dbReference type="SUPFAM" id="SSF88723">
    <property type="entry name" value="PIN domain-like"/>
    <property type="match status" value="1"/>
</dbReference>
<dbReference type="InterPro" id="IPR002716">
    <property type="entry name" value="PIN_dom"/>
</dbReference>
<reference evidence="9 10" key="1">
    <citation type="journal article" date="2011" name="J. Bacteriol.">
        <title>Complete genome sequence of Paenibacillus polymyxa SC2, a strain of plant growth-promoting Rhizobacterium with broad-spectrum antimicrobial activity.</title>
        <authorList>
            <person name="Ma M."/>
            <person name="Wang C."/>
            <person name="Ding Y."/>
            <person name="Li L."/>
            <person name="Shen D."/>
            <person name="Jiang X."/>
            <person name="Guan D."/>
            <person name="Cao F."/>
            <person name="Chen H."/>
            <person name="Feng R."/>
            <person name="Wang X."/>
            <person name="Ge Y."/>
            <person name="Yao L."/>
            <person name="Bing X."/>
            <person name="Yang X."/>
            <person name="Li J."/>
            <person name="Du B."/>
        </authorList>
    </citation>
    <scope>NUCLEOTIDE SEQUENCE [LARGE SCALE GENOMIC DNA]</scope>
    <source>
        <strain evidence="9 10">SC2</strain>
    </source>
</reference>
<evidence type="ECO:0000256" key="5">
    <source>
        <dbReference type="ARBA" id="ARBA00022801"/>
    </source>
</evidence>
<keyword evidence="3" id="KW-0540">Nuclease</keyword>
<keyword evidence="2" id="KW-1277">Toxin-antitoxin system</keyword>
<dbReference type="CDD" id="cd18738">
    <property type="entry name" value="PIN_VapC4-5_FitB-like"/>
    <property type="match status" value="1"/>
</dbReference>
<dbReference type="EMBL" id="CP002213">
    <property type="protein sequence ID" value="ADO54216.2"/>
    <property type="molecule type" value="Genomic_DNA"/>
</dbReference>
<keyword evidence="6" id="KW-0460">Magnesium</keyword>
<protein>
    <submittedName>
        <fullName evidence="9">Twitching motility protein PilT</fullName>
    </submittedName>
</protein>
<sequence>MIGTVVTLSRFLLDTNVCIYCLDGNPKIINYLGDIIRNPHNELILSVITEAELFSSTKVYNNPSLKAEISSFIDSTDEVKEITREIACTAGEIRAYFHQNLGKKIKLPDALIAATAIHLKATLVSNNDRDFTDALSRYETVYYNPVK</sequence>
<dbReference type="GO" id="GO:0046872">
    <property type="term" value="F:metal ion binding"/>
    <property type="evidence" value="ECO:0007669"/>
    <property type="project" value="UniProtKB-KW"/>
</dbReference>
<dbReference type="GO" id="GO:0016787">
    <property type="term" value="F:hydrolase activity"/>
    <property type="evidence" value="ECO:0007669"/>
    <property type="project" value="UniProtKB-KW"/>
</dbReference>
<evidence type="ECO:0000256" key="3">
    <source>
        <dbReference type="ARBA" id="ARBA00022722"/>
    </source>
</evidence>
<organism evidence="9 10">
    <name type="scientific">Paenibacillus polymyxa (strain SC2)</name>
    <name type="common">Bacillus polymyxa</name>
    <dbReference type="NCBI Taxonomy" id="886882"/>
    <lineage>
        <taxon>Bacteria</taxon>
        <taxon>Bacillati</taxon>
        <taxon>Bacillota</taxon>
        <taxon>Bacilli</taxon>
        <taxon>Bacillales</taxon>
        <taxon>Paenibacillaceae</taxon>
        <taxon>Paenibacillus</taxon>
    </lineage>
</organism>
<keyword evidence="5" id="KW-0378">Hydrolase</keyword>
<evidence type="ECO:0000256" key="1">
    <source>
        <dbReference type="ARBA" id="ARBA00001946"/>
    </source>
</evidence>
<evidence type="ECO:0000256" key="6">
    <source>
        <dbReference type="ARBA" id="ARBA00022842"/>
    </source>
</evidence>
<comment type="cofactor">
    <cofactor evidence="1">
        <name>Mg(2+)</name>
        <dbReference type="ChEBI" id="CHEBI:18420"/>
    </cofactor>
</comment>
<proteinExistence type="inferred from homology"/>
<dbReference type="eggNOG" id="COG1487">
    <property type="taxonomic scope" value="Bacteria"/>
</dbReference>
<dbReference type="PANTHER" id="PTHR33653:SF1">
    <property type="entry name" value="RIBONUCLEASE VAPC2"/>
    <property type="match status" value="1"/>
</dbReference>
<dbReference type="Pfam" id="PF01850">
    <property type="entry name" value="PIN"/>
    <property type="match status" value="1"/>
</dbReference>
<evidence type="ECO:0000313" key="9">
    <source>
        <dbReference type="EMBL" id="ADO54216.2"/>
    </source>
</evidence>
<dbReference type="InterPro" id="IPR029060">
    <property type="entry name" value="PIN-like_dom_sf"/>
</dbReference>
<evidence type="ECO:0000259" key="8">
    <source>
        <dbReference type="Pfam" id="PF01850"/>
    </source>
</evidence>
<evidence type="ECO:0000256" key="2">
    <source>
        <dbReference type="ARBA" id="ARBA00022649"/>
    </source>
</evidence>
<dbReference type="KEGG" id="ppm:PPSC2_01160"/>
<keyword evidence="4" id="KW-0479">Metal-binding</keyword>
<dbReference type="Proteomes" id="UP000006868">
    <property type="component" value="Chromosome"/>
</dbReference>